<dbReference type="Gene3D" id="2.30.40.10">
    <property type="entry name" value="Urease, subunit C, domain 1"/>
    <property type="match status" value="1"/>
</dbReference>
<sequence>MNELDLIIKDGDVVLPEKVHKTDLGIKDGKIVQIKENITDSAKQVLQAKNLFVFPGMIDVHVHFNDPGREEWEGFQSGSYMMAAGGCTTYFDMPLNGIPSTTTEEALFEKVNKAEQTSSVDFGLWGGLVPGNKHQLAKLANAGVIGFKAFLSASGNKEFEAADDQTLINGMNEIAKLEKVLALHAESRTITDFLTEQKKINNQLSADDYAETRPIIAEVEAVERAIFYAEITNCPLHFVHISSSKAIEKIQQAKQRGLNISIETCPHYLLFNHTDLVEKGAVAKCAPPLRSETEQTKLIQLLIDGKIDIVSSDHSPSPFELKDPEKHHLLSAWGGISGGQFTLLSMIELAITHDIPFEQLVKWTSSNPAQRFNLPSKGEIKIGMDADIAIVDLKQSTKVTPKTFYAKHKQSLYMDRTFPCRIIKTYSRGNLVYDQRQQLSQNVNGQWIK</sequence>
<dbReference type="EC" id="3.5.2.5" evidence="9"/>
<keyword evidence="7" id="KW-0862">Zinc</keyword>
<feature type="domain" description="Amidohydrolase-related" evidence="8">
    <location>
        <begin position="52"/>
        <end position="432"/>
    </location>
</feature>
<organism evidence="9 10">
    <name type="scientific">Aquibacillus rhizosphaerae</name>
    <dbReference type="NCBI Taxonomy" id="3051431"/>
    <lineage>
        <taxon>Bacteria</taxon>
        <taxon>Bacillati</taxon>
        <taxon>Bacillota</taxon>
        <taxon>Bacilli</taxon>
        <taxon>Bacillales</taxon>
        <taxon>Bacillaceae</taxon>
        <taxon>Aquibacillus</taxon>
    </lineage>
</organism>
<evidence type="ECO:0000259" key="8">
    <source>
        <dbReference type="Pfam" id="PF01979"/>
    </source>
</evidence>
<dbReference type="InterPro" id="IPR006680">
    <property type="entry name" value="Amidohydro-rel"/>
</dbReference>
<dbReference type="InterPro" id="IPR002195">
    <property type="entry name" value="Dihydroorotase_CS"/>
</dbReference>
<dbReference type="RefSeq" id="WP_285932191.1">
    <property type="nucleotide sequence ID" value="NZ_JASTZU010000036.1"/>
</dbReference>
<evidence type="ECO:0000256" key="6">
    <source>
        <dbReference type="ARBA" id="ARBA00022801"/>
    </source>
</evidence>
<comment type="cofactor">
    <cofactor evidence="1">
        <name>Zn(2+)</name>
        <dbReference type="ChEBI" id="CHEBI:29105"/>
    </cofactor>
</comment>
<dbReference type="PANTHER" id="PTHR43668">
    <property type="entry name" value="ALLANTOINASE"/>
    <property type="match status" value="1"/>
</dbReference>
<dbReference type="InterPro" id="IPR050138">
    <property type="entry name" value="DHOase/Allantoinase_Hydrolase"/>
</dbReference>
<comment type="function">
    <text evidence="2">Catalyzes the reversible cyclization of carbamoyl aspartate to dihydroorotate.</text>
</comment>
<dbReference type="Gene3D" id="3.20.20.140">
    <property type="entry name" value="Metal-dependent hydrolases"/>
    <property type="match status" value="1"/>
</dbReference>
<dbReference type="Pfam" id="PF01979">
    <property type="entry name" value="Amidohydro_1"/>
    <property type="match status" value="1"/>
</dbReference>
<gene>
    <name evidence="9" type="ORF">QQS35_11190</name>
</gene>
<dbReference type="NCBIfam" id="TIGR03178">
    <property type="entry name" value="allantoinase"/>
    <property type="match status" value="1"/>
</dbReference>
<comment type="similarity">
    <text evidence="3">Belongs to the metallo-dependent hydrolases superfamily. DHOase family. Class I DHOase subfamily.</text>
</comment>
<proteinExistence type="inferred from homology"/>
<accession>A0ABT7L8V9</accession>
<dbReference type="NCBIfam" id="NF004839">
    <property type="entry name" value="PRK06189.1"/>
    <property type="match status" value="1"/>
</dbReference>
<dbReference type="InterPro" id="IPR011059">
    <property type="entry name" value="Metal-dep_hydrolase_composite"/>
</dbReference>
<evidence type="ECO:0000313" key="10">
    <source>
        <dbReference type="Proteomes" id="UP001235343"/>
    </source>
</evidence>
<evidence type="ECO:0000313" key="9">
    <source>
        <dbReference type="EMBL" id="MDL4841015.1"/>
    </source>
</evidence>
<dbReference type="EMBL" id="JASTZU010000036">
    <property type="protein sequence ID" value="MDL4841015.1"/>
    <property type="molecule type" value="Genomic_DNA"/>
</dbReference>
<keyword evidence="5" id="KW-0479">Metal-binding</keyword>
<comment type="subunit">
    <text evidence="4">Homotetramer.</text>
</comment>
<protein>
    <submittedName>
        <fullName evidence="9">Allantoinase</fullName>
        <ecNumber evidence="9">3.5.2.5</ecNumber>
    </submittedName>
</protein>
<keyword evidence="6 9" id="KW-0378">Hydrolase</keyword>
<dbReference type="InterPro" id="IPR032466">
    <property type="entry name" value="Metal_Hydrolase"/>
</dbReference>
<evidence type="ECO:0000256" key="7">
    <source>
        <dbReference type="ARBA" id="ARBA00022833"/>
    </source>
</evidence>
<dbReference type="Proteomes" id="UP001235343">
    <property type="component" value="Unassembled WGS sequence"/>
</dbReference>
<evidence type="ECO:0000256" key="1">
    <source>
        <dbReference type="ARBA" id="ARBA00001947"/>
    </source>
</evidence>
<reference evidence="9 10" key="1">
    <citation type="submission" date="2023-06" db="EMBL/GenBank/DDBJ databases">
        <title>Aquibacillus rhizosphaerae LR5S19.</title>
        <authorList>
            <person name="Sun J.-Q."/>
        </authorList>
    </citation>
    <scope>NUCLEOTIDE SEQUENCE [LARGE SCALE GENOMIC DNA]</scope>
    <source>
        <strain evidence="9 10">LR5S19</strain>
    </source>
</reference>
<evidence type="ECO:0000256" key="3">
    <source>
        <dbReference type="ARBA" id="ARBA00010286"/>
    </source>
</evidence>
<comment type="caution">
    <text evidence="9">The sequence shown here is derived from an EMBL/GenBank/DDBJ whole genome shotgun (WGS) entry which is preliminary data.</text>
</comment>
<dbReference type="GO" id="GO:0004038">
    <property type="term" value="F:allantoinase activity"/>
    <property type="evidence" value="ECO:0007669"/>
    <property type="project" value="UniProtKB-EC"/>
</dbReference>
<keyword evidence="10" id="KW-1185">Reference proteome</keyword>
<dbReference type="InterPro" id="IPR017593">
    <property type="entry name" value="Allantoinase"/>
</dbReference>
<name>A0ABT7L8V9_9BACI</name>
<dbReference type="SUPFAM" id="SSF51556">
    <property type="entry name" value="Metallo-dependent hydrolases"/>
    <property type="match status" value="1"/>
</dbReference>
<evidence type="ECO:0000256" key="4">
    <source>
        <dbReference type="ARBA" id="ARBA00011881"/>
    </source>
</evidence>
<dbReference type="PANTHER" id="PTHR43668:SF4">
    <property type="entry name" value="ALLANTOINASE"/>
    <property type="match status" value="1"/>
</dbReference>
<dbReference type="NCBIfam" id="TIGR00857">
    <property type="entry name" value="pyrC_multi"/>
    <property type="match status" value="1"/>
</dbReference>
<evidence type="ECO:0000256" key="2">
    <source>
        <dbReference type="ARBA" id="ARBA00002368"/>
    </source>
</evidence>
<dbReference type="SUPFAM" id="SSF51338">
    <property type="entry name" value="Composite domain of metallo-dependent hydrolases"/>
    <property type="match status" value="1"/>
</dbReference>
<evidence type="ECO:0000256" key="5">
    <source>
        <dbReference type="ARBA" id="ARBA00022723"/>
    </source>
</evidence>
<dbReference type="PROSITE" id="PS00482">
    <property type="entry name" value="DIHYDROOROTASE_1"/>
    <property type="match status" value="1"/>
</dbReference>